<dbReference type="GO" id="GO:0016020">
    <property type="term" value="C:membrane"/>
    <property type="evidence" value="ECO:0007669"/>
    <property type="project" value="UniProtKB-SubCell"/>
</dbReference>
<dbReference type="InterPro" id="IPR058982">
    <property type="entry name" value="Beta-barrel_AprE"/>
</dbReference>
<keyword evidence="6" id="KW-0472">Membrane</keyword>
<reference evidence="9 10" key="1">
    <citation type="journal article" date="2013" name="Front. Microbiol.">
        <title>Comparative genomic analyses of the cyanobacterium, Lyngbya aestuarii BL J, a powerful hydrogen producer.</title>
        <authorList>
            <person name="Kothari A."/>
            <person name="Vaughn M."/>
            <person name="Garcia-Pichel F."/>
        </authorList>
    </citation>
    <scope>NUCLEOTIDE SEQUENCE [LARGE SCALE GENOMIC DNA]</scope>
    <source>
        <strain evidence="9 10">BL J</strain>
    </source>
</reference>
<dbReference type="EMBL" id="AUZM01000012">
    <property type="protein sequence ID" value="ERT08289.1"/>
    <property type="molecule type" value="Genomic_DNA"/>
</dbReference>
<keyword evidence="5" id="KW-1133">Transmembrane helix</keyword>
<comment type="caution">
    <text evidence="9">The sequence shown here is derived from an EMBL/GenBank/DDBJ whole genome shotgun (WGS) entry which is preliminary data.</text>
</comment>
<dbReference type="InterPro" id="IPR011053">
    <property type="entry name" value="Single_hybrid_motif"/>
</dbReference>
<evidence type="ECO:0000256" key="1">
    <source>
        <dbReference type="ARBA" id="ARBA00004167"/>
    </source>
</evidence>
<keyword evidence="7" id="KW-0175">Coiled coil</keyword>
<name>U7QJZ2_9CYAN</name>
<keyword evidence="3" id="KW-0813">Transport</keyword>
<feature type="coiled-coil region" evidence="7">
    <location>
        <begin position="294"/>
        <end position="321"/>
    </location>
</feature>
<dbReference type="PANTHER" id="PTHR30386">
    <property type="entry name" value="MEMBRANE FUSION SUBUNIT OF EMRAB-TOLC MULTIDRUG EFFLUX PUMP"/>
    <property type="match status" value="1"/>
</dbReference>
<organism evidence="9 10">
    <name type="scientific">Lyngbya aestuarii BL J</name>
    <dbReference type="NCBI Taxonomy" id="1348334"/>
    <lineage>
        <taxon>Bacteria</taxon>
        <taxon>Bacillati</taxon>
        <taxon>Cyanobacteriota</taxon>
        <taxon>Cyanophyceae</taxon>
        <taxon>Oscillatoriophycideae</taxon>
        <taxon>Oscillatoriales</taxon>
        <taxon>Microcoleaceae</taxon>
        <taxon>Lyngbya</taxon>
    </lineage>
</organism>
<dbReference type="PROSITE" id="PS00543">
    <property type="entry name" value="HLYD_FAMILY"/>
    <property type="match status" value="1"/>
</dbReference>
<comment type="subcellular location">
    <subcellularLocation>
        <location evidence="1">Membrane</location>
        <topology evidence="1">Single-pass membrane protein</topology>
    </subcellularLocation>
</comment>
<keyword evidence="10" id="KW-1185">Reference proteome</keyword>
<dbReference type="PANTHER" id="PTHR30386:SF26">
    <property type="entry name" value="TRANSPORT PROTEIN COMB"/>
    <property type="match status" value="1"/>
</dbReference>
<gene>
    <name evidence="9" type="ORF">M595_1755</name>
</gene>
<dbReference type="InterPro" id="IPR050739">
    <property type="entry name" value="MFP"/>
</dbReference>
<evidence type="ECO:0000313" key="9">
    <source>
        <dbReference type="EMBL" id="ERT08289.1"/>
    </source>
</evidence>
<evidence type="ECO:0000256" key="4">
    <source>
        <dbReference type="ARBA" id="ARBA00022692"/>
    </source>
</evidence>
<evidence type="ECO:0000256" key="3">
    <source>
        <dbReference type="ARBA" id="ARBA00022448"/>
    </source>
</evidence>
<dbReference type="PRINTS" id="PR01490">
    <property type="entry name" value="RTXTOXIND"/>
</dbReference>
<dbReference type="SUPFAM" id="SSF51230">
    <property type="entry name" value="Single hybrid motif"/>
    <property type="match status" value="1"/>
</dbReference>
<evidence type="ECO:0000259" key="8">
    <source>
        <dbReference type="Pfam" id="PF26002"/>
    </source>
</evidence>
<dbReference type="Pfam" id="PF26002">
    <property type="entry name" value="Beta-barrel_AprE"/>
    <property type="match status" value="1"/>
</dbReference>
<dbReference type="Gene3D" id="2.40.50.100">
    <property type="match status" value="1"/>
</dbReference>
<protein>
    <submittedName>
        <fullName evidence="9">HlyD secretion family protein</fullName>
    </submittedName>
</protein>
<dbReference type="GO" id="GO:0009306">
    <property type="term" value="P:protein secretion"/>
    <property type="evidence" value="ECO:0007669"/>
    <property type="project" value="InterPro"/>
</dbReference>
<evidence type="ECO:0000256" key="6">
    <source>
        <dbReference type="ARBA" id="ARBA00023136"/>
    </source>
</evidence>
<proteinExistence type="inferred from homology"/>
<sequence>MLVSTSAIVWAYFARIEQTVPAVGELEFSDGAREIQAPTTGAVVRLHVENGDRVVKNQPLLTFSPTNPSADLKSLEQVRETLERENQFYEGVVRGQGSGPLSAELDTLITEREARIGENQALQSLLDELYNGRGGIGSYNPSLSGLVSNYRAEYVSRINTVQLQIQELEKQLNQAEDAEAAARDQLRVAQSQLDYARNQLAYSQEQLNSAREQLELAKGQLEKSKEVLGSNERILGRLDPLVEEGAIAELQQDRQQQEVLRGENEVLRQQDQIETRLGEINQRQGEINTRRGEVNARQGEIARIEAEIQNQRVEQERLQVAISRTTEQLQNTKDAWARELYTRIEENKKAIASTDAQLGRYKLENTKRLSEINAQLEKVEQERNTQVLRAPSGGIVYELAPSTKDESELDVNQDEICQYITTSVLNSEDPQIKRCEEAYYEAQQTETLLQILDDDGGLEAVAYVQNTDVALVLNALRNKREKLAPYNDQEVAGEVIECTPEKDCVCPVSEEARQQLGLGDRDCIPVEVNIDAFPAGEFGTVPGELKWISQEAIPPDELRQYFSFKAKIQLEREHFVLSEDEEIKVDLQAGMAVNSKINIGKRTVLQMLFSRLTGQFNSVTNVR</sequence>
<evidence type="ECO:0000313" key="10">
    <source>
        <dbReference type="Proteomes" id="UP000017127"/>
    </source>
</evidence>
<feature type="coiled-coil region" evidence="7">
    <location>
        <begin position="151"/>
        <end position="270"/>
    </location>
</feature>
<comment type="similarity">
    <text evidence="2">Belongs to the membrane fusion protein (MFP) (TC 8.A.1) family.</text>
</comment>
<dbReference type="Proteomes" id="UP000017127">
    <property type="component" value="Unassembled WGS sequence"/>
</dbReference>
<evidence type="ECO:0000256" key="2">
    <source>
        <dbReference type="ARBA" id="ARBA00009477"/>
    </source>
</evidence>
<feature type="domain" description="AprE-like beta-barrel" evidence="8">
    <location>
        <begin position="525"/>
        <end position="599"/>
    </location>
</feature>
<feature type="coiled-coil region" evidence="7">
    <location>
        <begin position="362"/>
        <end position="389"/>
    </location>
</feature>
<evidence type="ECO:0000256" key="5">
    <source>
        <dbReference type="ARBA" id="ARBA00022989"/>
    </source>
</evidence>
<evidence type="ECO:0000256" key="7">
    <source>
        <dbReference type="SAM" id="Coils"/>
    </source>
</evidence>
<dbReference type="InterPro" id="IPR006144">
    <property type="entry name" value="Secretion_HlyD_CS"/>
</dbReference>
<accession>U7QJZ2</accession>
<dbReference type="AlphaFoldDB" id="U7QJZ2"/>
<dbReference type="PATRIC" id="fig|1348334.3.peg.1712"/>
<keyword evidence="4" id="KW-0812">Transmembrane</keyword>